<accession>A0A238KFD0</accession>
<reference evidence="11" key="1">
    <citation type="submission" date="2017-05" db="EMBL/GenBank/DDBJ databases">
        <authorList>
            <person name="Rodrigo-Torres L."/>
            <person name="Arahal R. D."/>
            <person name="Lucena T."/>
        </authorList>
    </citation>
    <scope>NUCLEOTIDE SEQUENCE [LARGE SCALE GENOMIC DNA]</scope>
    <source>
        <strain evidence="11">CECT 8621</strain>
    </source>
</reference>
<dbReference type="PROSITE" id="PS51755">
    <property type="entry name" value="OMPR_PHOB"/>
    <property type="match status" value="1"/>
</dbReference>
<evidence type="ECO:0000259" key="8">
    <source>
        <dbReference type="PROSITE" id="PS50110"/>
    </source>
</evidence>
<keyword evidence="4 7" id="KW-0238">DNA-binding</keyword>
<evidence type="ECO:0000256" key="4">
    <source>
        <dbReference type="ARBA" id="ARBA00023125"/>
    </source>
</evidence>
<evidence type="ECO:0000313" key="10">
    <source>
        <dbReference type="EMBL" id="SMX41563.1"/>
    </source>
</evidence>
<keyword evidence="5" id="KW-0804">Transcription</keyword>
<dbReference type="GO" id="GO:0006355">
    <property type="term" value="P:regulation of DNA-templated transcription"/>
    <property type="evidence" value="ECO:0007669"/>
    <property type="project" value="InterPro"/>
</dbReference>
<dbReference type="CDD" id="cd00383">
    <property type="entry name" value="trans_reg_C"/>
    <property type="match status" value="1"/>
</dbReference>
<dbReference type="Gene3D" id="3.40.50.2300">
    <property type="match status" value="1"/>
</dbReference>
<dbReference type="InterPro" id="IPR036388">
    <property type="entry name" value="WH-like_DNA-bd_sf"/>
</dbReference>
<proteinExistence type="predicted"/>
<dbReference type="InterPro" id="IPR001867">
    <property type="entry name" value="OmpR/PhoB-type_DNA-bd"/>
</dbReference>
<evidence type="ECO:0000259" key="9">
    <source>
        <dbReference type="PROSITE" id="PS51755"/>
    </source>
</evidence>
<evidence type="ECO:0000256" key="1">
    <source>
        <dbReference type="ARBA" id="ARBA00022553"/>
    </source>
</evidence>
<feature type="DNA-binding region" description="OmpR/PhoB-type" evidence="7">
    <location>
        <begin position="124"/>
        <end position="221"/>
    </location>
</feature>
<sequence length="223" mass="24618">MRLLLVEDTGDVADAISASFERAGIACDIAPTLADGQACLDVQRYDVVVLDIHLPDGLGTDILLRLRRNKDTTPVLMLTAQFAVDDRITALNQGADDYLVKPFDLRELEARVRALVRRDQNQKGAEIAIARLAFDPAAKVVRIDGSLVTMTRREMALLNIFMRNPGAVLSKERLFDGLFSFEDSEVSLNAVELYVGRLRKKLVNSGTSIETLRGLGYRLNADA</sequence>
<dbReference type="GO" id="GO:0000156">
    <property type="term" value="F:phosphorelay response regulator activity"/>
    <property type="evidence" value="ECO:0007669"/>
    <property type="project" value="TreeGrafter"/>
</dbReference>
<dbReference type="PROSITE" id="PS50110">
    <property type="entry name" value="RESPONSE_REGULATORY"/>
    <property type="match status" value="1"/>
</dbReference>
<dbReference type="OrthoDB" id="9802426at2"/>
<dbReference type="Pfam" id="PF00486">
    <property type="entry name" value="Trans_reg_C"/>
    <property type="match status" value="1"/>
</dbReference>
<dbReference type="GO" id="GO:0032993">
    <property type="term" value="C:protein-DNA complex"/>
    <property type="evidence" value="ECO:0007669"/>
    <property type="project" value="TreeGrafter"/>
</dbReference>
<dbReference type="PANTHER" id="PTHR48111">
    <property type="entry name" value="REGULATOR OF RPOS"/>
    <property type="match status" value="1"/>
</dbReference>
<dbReference type="SMART" id="SM00448">
    <property type="entry name" value="REC"/>
    <property type="match status" value="1"/>
</dbReference>
<feature type="modified residue" description="4-aspartylphosphate" evidence="6">
    <location>
        <position position="51"/>
    </location>
</feature>
<keyword evidence="11" id="KW-1185">Reference proteome</keyword>
<dbReference type="GO" id="GO:0005829">
    <property type="term" value="C:cytosol"/>
    <property type="evidence" value="ECO:0007669"/>
    <property type="project" value="TreeGrafter"/>
</dbReference>
<dbReference type="GO" id="GO:0000976">
    <property type="term" value="F:transcription cis-regulatory region binding"/>
    <property type="evidence" value="ECO:0007669"/>
    <property type="project" value="TreeGrafter"/>
</dbReference>
<dbReference type="Gene3D" id="6.10.250.690">
    <property type="match status" value="1"/>
</dbReference>
<feature type="domain" description="Response regulatory" evidence="8">
    <location>
        <begin position="2"/>
        <end position="116"/>
    </location>
</feature>
<keyword evidence="2" id="KW-0902">Two-component regulatory system</keyword>
<dbReference type="InterPro" id="IPR001789">
    <property type="entry name" value="Sig_transdc_resp-reg_receiver"/>
</dbReference>
<gene>
    <name evidence="10" type="primary">basR</name>
    <name evidence="10" type="ORF">COL8621_01780</name>
</gene>
<dbReference type="Gene3D" id="1.10.10.10">
    <property type="entry name" value="Winged helix-like DNA-binding domain superfamily/Winged helix DNA-binding domain"/>
    <property type="match status" value="1"/>
</dbReference>
<organism evidence="10 11">
    <name type="scientific">Actibacterium lipolyticum</name>
    <dbReference type="NCBI Taxonomy" id="1524263"/>
    <lineage>
        <taxon>Bacteria</taxon>
        <taxon>Pseudomonadati</taxon>
        <taxon>Pseudomonadota</taxon>
        <taxon>Alphaproteobacteria</taxon>
        <taxon>Rhodobacterales</taxon>
        <taxon>Roseobacteraceae</taxon>
        <taxon>Actibacterium</taxon>
    </lineage>
</organism>
<dbReference type="AlphaFoldDB" id="A0A238KFD0"/>
<dbReference type="EMBL" id="FXYE01000002">
    <property type="protein sequence ID" value="SMX41563.1"/>
    <property type="molecule type" value="Genomic_DNA"/>
</dbReference>
<evidence type="ECO:0000256" key="7">
    <source>
        <dbReference type="PROSITE-ProRule" id="PRU01091"/>
    </source>
</evidence>
<dbReference type="InterPro" id="IPR039420">
    <property type="entry name" value="WalR-like"/>
</dbReference>
<dbReference type="Proteomes" id="UP000202922">
    <property type="component" value="Unassembled WGS sequence"/>
</dbReference>
<keyword evidence="1 6" id="KW-0597">Phosphoprotein</keyword>
<feature type="domain" description="OmpR/PhoB-type" evidence="9">
    <location>
        <begin position="124"/>
        <end position="221"/>
    </location>
</feature>
<evidence type="ECO:0000313" key="11">
    <source>
        <dbReference type="Proteomes" id="UP000202922"/>
    </source>
</evidence>
<dbReference type="InterPro" id="IPR011006">
    <property type="entry name" value="CheY-like_superfamily"/>
</dbReference>
<keyword evidence="3" id="KW-0805">Transcription regulation</keyword>
<dbReference type="RefSeq" id="WP_093967018.1">
    <property type="nucleotide sequence ID" value="NZ_FXYE01000002.1"/>
</dbReference>
<evidence type="ECO:0000256" key="6">
    <source>
        <dbReference type="PROSITE-ProRule" id="PRU00169"/>
    </source>
</evidence>
<evidence type="ECO:0000256" key="2">
    <source>
        <dbReference type="ARBA" id="ARBA00023012"/>
    </source>
</evidence>
<name>A0A238KFD0_9RHOB</name>
<evidence type="ECO:0000256" key="3">
    <source>
        <dbReference type="ARBA" id="ARBA00023015"/>
    </source>
</evidence>
<dbReference type="PANTHER" id="PTHR48111:SF1">
    <property type="entry name" value="TWO-COMPONENT RESPONSE REGULATOR ORR33"/>
    <property type="match status" value="1"/>
</dbReference>
<dbReference type="Pfam" id="PF00072">
    <property type="entry name" value="Response_reg"/>
    <property type="match status" value="1"/>
</dbReference>
<evidence type="ECO:0000256" key="5">
    <source>
        <dbReference type="ARBA" id="ARBA00023163"/>
    </source>
</evidence>
<dbReference type="SUPFAM" id="SSF52172">
    <property type="entry name" value="CheY-like"/>
    <property type="match status" value="1"/>
</dbReference>
<dbReference type="SMART" id="SM00862">
    <property type="entry name" value="Trans_reg_C"/>
    <property type="match status" value="1"/>
</dbReference>
<protein>
    <submittedName>
        <fullName evidence="10">Transcriptional regulatory protein BasR</fullName>
    </submittedName>
</protein>